<dbReference type="AlphaFoldDB" id="A0A0W0EUK1"/>
<accession>A0A0W0EUK1</accession>
<protein>
    <submittedName>
        <fullName evidence="3">Uncharacterized protein</fullName>
    </submittedName>
</protein>
<feature type="compositionally biased region" description="Low complexity" evidence="1">
    <location>
        <begin position="131"/>
        <end position="147"/>
    </location>
</feature>
<sequence>MVHFASAAIAFSALFTVASAAGGGPKILRPGADNWWVAKSDNVLEWDCKSSSIQQYTVVIAIQNNADCSKLVTQQQMTMPAATGYKIQFANTLNQSDVYSESEEFEIKPLGSAYPSSSAGGAAGPTGSGTGTAESANTTGGSGSNAASGLQTPLTLGVAAVGVFIGLLAA</sequence>
<keyword evidence="2" id="KW-0732">Signal</keyword>
<feature type="signal peptide" evidence="2">
    <location>
        <begin position="1"/>
        <end position="20"/>
    </location>
</feature>
<organism evidence="3 4">
    <name type="scientific">Moniliophthora roreri</name>
    <name type="common">Frosty pod rot fungus</name>
    <name type="synonym">Monilia roreri</name>
    <dbReference type="NCBI Taxonomy" id="221103"/>
    <lineage>
        <taxon>Eukaryota</taxon>
        <taxon>Fungi</taxon>
        <taxon>Dikarya</taxon>
        <taxon>Basidiomycota</taxon>
        <taxon>Agaricomycotina</taxon>
        <taxon>Agaricomycetes</taxon>
        <taxon>Agaricomycetidae</taxon>
        <taxon>Agaricales</taxon>
        <taxon>Marasmiineae</taxon>
        <taxon>Marasmiaceae</taxon>
        <taxon>Moniliophthora</taxon>
    </lineage>
</organism>
<evidence type="ECO:0000256" key="2">
    <source>
        <dbReference type="SAM" id="SignalP"/>
    </source>
</evidence>
<feature type="chain" id="PRO_5006901180" evidence="2">
    <location>
        <begin position="21"/>
        <end position="170"/>
    </location>
</feature>
<dbReference type="EMBL" id="LATX01002520">
    <property type="protein sequence ID" value="KTB27735.1"/>
    <property type="molecule type" value="Genomic_DNA"/>
</dbReference>
<evidence type="ECO:0000256" key="1">
    <source>
        <dbReference type="SAM" id="MobiDB-lite"/>
    </source>
</evidence>
<comment type="caution">
    <text evidence="3">The sequence shown here is derived from an EMBL/GenBank/DDBJ whole genome shotgun (WGS) entry which is preliminary data.</text>
</comment>
<proteinExistence type="predicted"/>
<evidence type="ECO:0000313" key="3">
    <source>
        <dbReference type="EMBL" id="KTB27735.1"/>
    </source>
</evidence>
<reference evidence="3 4" key="1">
    <citation type="submission" date="2015-12" db="EMBL/GenBank/DDBJ databases">
        <title>Draft genome sequence of Moniliophthora roreri, the causal agent of frosty pod rot of cacao.</title>
        <authorList>
            <person name="Aime M.C."/>
            <person name="Diaz-Valderrama J.R."/>
            <person name="Kijpornyongpan T."/>
            <person name="Phillips-Mora W."/>
        </authorList>
    </citation>
    <scope>NUCLEOTIDE SEQUENCE [LARGE SCALE GENOMIC DNA]</scope>
    <source>
        <strain evidence="3 4">MCA 2952</strain>
    </source>
</reference>
<name>A0A0W0EUK1_MONRR</name>
<dbReference type="eggNOG" id="ENOG502SF7M">
    <property type="taxonomic scope" value="Eukaryota"/>
</dbReference>
<dbReference type="Proteomes" id="UP000054988">
    <property type="component" value="Unassembled WGS sequence"/>
</dbReference>
<gene>
    <name evidence="3" type="ORF">WG66_19655</name>
</gene>
<feature type="region of interest" description="Disordered" evidence="1">
    <location>
        <begin position="114"/>
        <end position="147"/>
    </location>
</feature>
<feature type="compositionally biased region" description="Gly residues" evidence="1">
    <location>
        <begin position="121"/>
        <end position="130"/>
    </location>
</feature>
<evidence type="ECO:0000313" key="4">
    <source>
        <dbReference type="Proteomes" id="UP000054988"/>
    </source>
</evidence>